<dbReference type="EMBL" id="ACGU01000032">
    <property type="protein sequence ID" value="EEJ72621.1"/>
    <property type="molecule type" value="Genomic_DNA"/>
</dbReference>
<reference evidence="3 4" key="1">
    <citation type="submission" date="2009-01" db="EMBL/GenBank/DDBJ databases">
        <authorList>
            <person name="Qin X."/>
            <person name="Bachman B."/>
            <person name="Battles P."/>
            <person name="Bell A."/>
            <person name="Bess C."/>
            <person name="Bickham C."/>
            <person name="Chaboub L."/>
            <person name="Chen D."/>
            <person name="Coyle M."/>
            <person name="Deiros D.R."/>
            <person name="Dinh H."/>
            <person name="Forbes L."/>
            <person name="Fowler G."/>
            <person name="Francisco L."/>
            <person name="Fu Q."/>
            <person name="Gubbala S."/>
            <person name="Hale W."/>
            <person name="Han Y."/>
            <person name="Hemphill L."/>
            <person name="Highlander S.K."/>
            <person name="Hirani K."/>
            <person name="Hogues M."/>
            <person name="Jackson L."/>
            <person name="Jakkamsetti A."/>
            <person name="Javaid M."/>
            <person name="Jiang H."/>
            <person name="Korchina V."/>
            <person name="Kovar C."/>
            <person name="Lara F."/>
            <person name="Lee S."/>
            <person name="Mata R."/>
            <person name="Mathew T."/>
            <person name="Moen C."/>
            <person name="Morales K."/>
            <person name="Munidasa M."/>
            <person name="Nazareth L."/>
            <person name="Ngo R."/>
            <person name="Nguyen L."/>
            <person name="Okwuonu G."/>
            <person name="Ongeri F."/>
            <person name="Patil S."/>
            <person name="Petrosino J."/>
            <person name="Pham C."/>
            <person name="Pham P."/>
            <person name="Pu L.-L."/>
            <person name="Puazo M."/>
            <person name="Raj R."/>
            <person name="Reid J."/>
            <person name="Rouhana J."/>
            <person name="Saada N."/>
            <person name="Shang Y."/>
            <person name="Simmons D."/>
            <person name="Thornton R."/>
            <person name="Warren J."/>
            <person name="Weissenberger G."/>
            <person name="Zhang J."/>
            <person name="Zhang L."/>
            <person name="Zhou C."/>
            <person name="Zhu D."/>
            <person name="Muzny D."/>
            <person name="Worley K."/>
            <person name="Gibbs R."/>
        </authorList>
    </citation>
    <scope>NUCLEOTIDE SEQUENCE [LARGE SCALE GENOMIC DNA]</scope>
    <source>
        <strain evidence="3 4">DSM 16047</strain>
    </source>
</reference>
<dbReference type="eggNOG" id="COG1373">
    <property type="taxonomic scope" value="Bacteria"/>
</dbReference>
<organism evidence="3 4">
    <name type="scientific">Lactobacillus ultunensis DSM 16047</name>
    <dbReference type="NCBI Taxonomy" id="525365"/>
    <lineage>
        <taxon>Bacteria</taxon>
        <taxon>Bacillati</taxon>
        <taxon>Bacillota</taxon>
        <taxon>Bacilli</taxon>
        <taxon>Lactobacillales</taxon>
        <taxon>Lactobacillaceae</taxon>
        <taxon>Lactobacillus</taxon>
    </lineage>
</organism>
<keyword evidence="4" id="KW-1185">Reference proteome</keyword>
<accession>C2ELH3</accession>
<dbReference type="Pfam" id="PF13173">
    <property type="entry name" value="AAA_14"/>
    <property type="match status" value="1"/>
</dbReference>
<dbReference type="InterPro" id="IPR027417">
    <property type="entry name" value="P-loop_NTPase"/>
</dbReference>
<feature type="domain" description="DUF4143" evidence="2">
    <location>
        <begin position="202"/>
        <end position="351"/>
    </location>
</feature>
<evidence type="ECO:0008006" key="5">
    <source>
        <dbReference type="Google" id="ProtNLM"/>
    </source>
</evidence>
<evidence type="ECO:0000259" key="1">
    <source>
        <dbReference type="Pfam" id="PF13173"/>
    </source>
</evidence>
<evidence type="ECO:0000313" key="4">
    <source>
        <dbReference type="Proteomes" id="UP000005583"/>
    </source>
</evidence>
<dbReference type="PATRIC" id="fig|525365.8.peg.780"/>
<dbReference type="SUPFAM" id="SSF52540">
    <property type="entry name" value="P-loop containing nucleoside triphosphate hydrolases"/>
    <property type="match status" value="1"/>
</dbReference>
<evidence type="ECO:0000259" key="2">
    <source>
        <dbReference type="Pfam" id="PF13635"/>
    </source>
</evidence>
<dbReference type="HOGENOM" id="CLU_041527_1_1_9"/>
<dbReference type="PANTHER" id="PTHR33295">
    <property type="entry name" value="ATPASE"/>
    <property type="match status" value="1"/>
</dbReference>
<dbReference type="Pfam" id="PF13635">
    <property type="entry name" value="DUF4143"/>
    <property type="match status" value="1"/>
</dbReference>
<dbReference type="PANTHER" id="PTHR33295:SF20">
    <property type="entry name" value="ATPASE"/>
    <property type="match status" value="1"/>
</dbReference>
<evidence type="ECO:0000313" key="3">
    <source>
        <dbReference type="EMBL" id="EEJ72621.1"/>
    </source>
</evidence>
<dbReference type="AlphaFoldDB" id="C2ELH3"/>
<proteinExistence type="predicted"/>
<dbReference type="Proteomes" id="UP000005583">
    <property type="component" value="Unassembled WGS sequence"/>
</dbReference>
<dbReference type="RefSeq" id="WP_007125051.1">
    <property type="nucleotide sequence ID" value="NZ_AZFO01000020.1"/>
</dbReference>
<protein>
    <recommendedName>
        <fullName evidence="5">AAA domain-containing protein</fullName>
    </recommendedName>
</protein>
<dbReference type="InterPro" id="IPR041682">
    <property type="entry name" value="AAA_14"/>
</dbReference>
<sequence length="402" mass="46936">MELKSRPTYLKELLNFKDSQFIKVITGVRRSGKSYLMLLYKQYLKEHGVDNDQIIYISFEDLCYYKLREMQALYKYLESKIIPKKRMYFLLDEIQLVENWQEVVNSLRLRELNDITITGSNAQILSGDLSTRIAGRFIEVKVYPLSFKEYVDWTLGSQYDERQLPEAYKEYLRIGGFPAVVLAQKELRDTILSGIYNTILLKDINLRNNIRDSGMVNIISTYLADTVGQLINPNKIVTTLKSNDPKNRTISYQFVSKILKSFEDAYLFYRSDRYDIRGRKLLLSQGKYYMVDQGLRNFVLGSEQNNRGSELENVVYMELIRRGYHVEVGKLDNKEINFVVSKNKELKYVQVTLKIPENSTRETDNLLAVPDNYDKLVISGSVEEYNNIAGIPIINIIDWLKK</sequence>
<gene>
    <name evidence="3" type="ORF">HMPREF0548_0519</name>
</gene>
<comment type="caution">
    <text evidence="3">The sequence shown here is derived from an EMBL/GenBank/DDBJ whole genome shotgun (WGS) entry which is preliminary data.</text>
</comment>
<dbReference type="InterPro" id="IPR025420">
    <property type="entry name" value="DUF4143"/>
</dbReference>
<dbReference type="OrthoDB" id="9801684at2"/>
<feature type="domain" description="AAA" evidence="1">
    <location>
        <begin position="22"/>
        <end position="150"/>
    </location>
</feature>
<name>C2ELH3_9LACO</name>